<accession>A0A538S9I1</accession>
<gene>
    <name evidence="3 5" type="primary">smpB</name>
    <name evidence="5" type="ORF">E6K71_08245</name>
</gene>
<dbReference type="NCBIfam" id="NF003843">
    <property type="entry name" value="PRK05422.1"/>
    <property type="match status" value="1"/>
</dbReference>
<dbReference type="InterPro" id="IPR023620">
    <property type="entry name" value="SmpB"/>
</dbReference>
<dbReference type="EMBL" id="VBOR01000089">
    <property type="protein sequence ID" value="TMQ48032.1"/>
    <property type="molecule type" value="Genomic_DNA"/>
</dbReference>
<comment type="function">
    <text evidence="3">Required for rescue of stalled ribosomes mediated by trans-translation. Binds to transfer-messenger RNA (tmRNA), required for stable association of tmRNA with ribosomes. tmRNA and SmpB together mimic tRNA shape, replacing the anticodon stem-loop with SmpB. tmRNA is encoded by the ssrA gene; the 2 termini fold to resemble tRNA(Ala) and it encodes a 'tag peptide', a short internal open reading frame. During trans-translation Ala-aminoacylated tmRNA acts like a tRNA, entering the A-site of stalled ribosomes, displacing the stalled mRNA. The ribosome then switches to translate the ORF on the tmRNA; the nascent peptide is terminated with the 'tag peptide' encoded by the tmRNA and targeted for degradation. The ribosome is freed to recommence translation, which seems to be the essential function of trans-translation.</text>
</comment>
<dbReference type="GO" id="GO:0070929">
    <property type="term" value="P:trans-translation"/>
    <property type="evidence" value="ECO:0007669"/>
    <property type="project" value="UniProtKB-UniRule"/>
</dbReference>
<name>A0A538S9I1_UNCEI</name>
<dbReference type="GO" id="GO:0005829">
    <property type="term" value="C:cytosol"/>
    <property type="evidence" value="ECO:0007669"/>
    <property type="project" value="TreeGrafter"/>
</dbReference>
<evidence type="ECO:0000256" key="4">
    <source>
        <dbReference type="SAM" id="MobiDB-lite"/>
    </source>
</evidence>
<comment type="subcellular location">
    <subcellularLocation>
        <location evidence="3">Cytoplasm</location>
    </subcellularLocation>
    <text evidence="3">The tmRNA-SmpB complex associates with stalled 70S ribosomes.</text>
</comment>
<dbReference type="Gene3D" id="2.40.280.10">
    <property type="match status" value="1"/>
</dbReference>
<dbReference type="PANTHER" id="PTHR30308">
    <property type="entry name" value="TMRNA-BINDING COMPONENT OF TRANS-TRANSLATION TAGGING COMPLEX"/>
    <property type="match status" value="1"/>
</dbReference>
<protein>
    <recommendedName>
        <fullName evidence="3">SsrA-binding protein</fullName>
    </recommendedName>
    <alternativeName>
        <fullName evidence="3">Small protein B</fullName>
    </alternativeName>
</protein>
<dbReference type="InterPro" id="IPR020081">
    <property type="entry name" value="SsrA-bd_prot_CS"/>
</dbReference>
<dbReference type="NCBIfam" id="TIGR00086">
    <property type="entry name" value="smpB"/>
    <property type="match status" value="1"/>
</dbReference>
<comment type="similarity">
    <text evidence="3">Belongs to the SmpB family.</text>
</comment>
<dbReference type="GO" id="GO:0070930">
    <property type="term" value="P:trans-translation-dependent protein tagging"/>
    <property type="evidence" value="ECO:0007669"/>
    <property type="project" value="TreeGrafter"/>
</dbReference>
<evidence type="ECO:0000256" key="2">
    <source>
        <dbReference type="ARBA" id="ARBA00022884"/>
    </source>
</evidence>
<proteinExistence type="inferred from homology"/>
<keyword evidence="1 3" id="KW-0963">Cytoplasm</keyword>
<dbReference type="CDD" id="cd09294">
    <property type="entry name" value="SmpB"/>
    <property type="match status" value="1"/>
</dbReference>
<dbReference type="Proteomes" id="UP000316292">
    <property type="component" value="Unassembled WGS sequence"/>
</dbReference>
<dbReference type="Pfam" id="PF01668">
    <property type="entry name" value="SmpB"/>
    <property type="match status" value="1"/>
</dbReference>
<comment type="caution">
    <text evidence="5">The sequence shown here is derived from an EMBL/GenBank/DDBJ whole genome shotgun (WGS) entry which is preliminary data.</text>
</comment>
<evidence type="ECO:0000256" key="3">
    <source>
        <dbReference type="HAMAP-Rule" id="MF_00023"/>
    </source>
</evidence>
<dbReference type="GO" id="GO:0003723">
    <property type="term" value="F:RNA binding"/>
    <property type="evidence" value="ECO:0007669"/>
    <property type="project" value="UniProtKB-UniRule"/>
</dbReference>
<dbReference type="PANTHER" id="PTHR30308:SF2">
    <property type="entry name" value="SSRA-BINDING PROTEIN"/>
    <property type="match status" value="1"/>
</dbReference>
<dbReference type="HAMAP" id="MF_00023">
    <property type="entry name" value="SmpB"/>
    <property type="match status" value="1"/>
</dbReference>
<keyword evidence="2 3" id="KW-0694">RNA-binding</keyword>
<reference evidence="5 6" key="1">
    <citation type="journal article" date="2019" name="Nat. Microbiol.">
        <title>Mediterranean grassland soil C-N compound turnover is dependent on rainfall and depth, and is mediated by genomically divergent microorganisms.</title>
        <authorList>
            <person name="Diamond S."/>
            <person name="Andeer P.F."/>
            <person name="Li Z."/>
            <person name="Crits-Christoph A."/>
            <person name="Burstein D."/>
            <person name="Anantharaman K."/>
            <person name="Lane K.R."/>
            <person name="Thomas B.C."/>
            <person name="Pan C."/>
            <person name="Northen T.R."/>
            <person name="Banfield J.F."/>
        </authorList>
    </citation>
    <scope>NUCLEOTIDE SEQUENCE [LARGE SCALE GENOMIC DNA]</scope>
    <source>
        <strain evidence="5">WS_1</strain>
    </source>
</reference>
<feature type="region of interest" description="Disordered" evidence="4">
    <location>
        <begin position="1"/>
        <end position="20"/>
    </location>
</feature>
<dbReference type="InterPro" id="IPR000037">
    <property type="entry name" value="SsrA-bd_prot"/>
</dbReference>
<dbReference type="AlphaFoldDB" id="A0A538S9I1"/>
<evidence type="ECO:0000313" key="5">
    <source>
        <dbReference type="EMBL" id="TMQ48032.1"/>
    </source>
</evidence>
<dbReference type="PROSITE" id="PS01317">
    <property type="entry name" value="SSRP"/>
    <property type="match status" value="1"/>
</dbReference>
<sequence length="169" mass="19419">MPRPTSKPGAAKAQNGKEERQVITTNRKARHDYTIIETFEAGIELRGTEVKSLRDSKAQLTDAYATVESGQLYLRNAHISIYDPGSYSNHEPTRTRRLLMHKAEIRKLEIRLNQSGLTMVPLSLYFLRGKVKVELAVVKGRKTFDKRDKLDERRARKEIRGIMRGEQPE</sequence>
<organism evidence="5 6">
    <name type="scientific">Eiseniibacteriota bacterium</name>
    <dbReference type="NCBI Taxonomy" id="2212470"/>
    <lineage>
        <taxon>Bacteria</taxon>
        <taxon>Candidatus Eiseniibacteriota</taxon>
    </lineage>
</organism>
<evidence type="ECO:0000313" key="6">
    <source>
        <dbReference type="Proteomes" id="UP000316292"/>
    </source>
</evidence>
<dbReference type="SUPFAM" id="SSF74982">
    <property type="entry name" value="Small protein B (SmpB)"/>
    <property type="match status" value="1"/>
</dbReference>
<evidence type="ECO:0000256" key="1">
    <source>
        <dbReference type="ARBA" id="ARBA00022490"/>
    </source>
</evidence>